<evidence type="ECO:0000313" key="7">
    <source>
        <dbReference type="Proteomes" id="UP001277761"/>
    </source>
</evidence>
<dbReference type="Gene3D" id="1.10.357.10">
    <property type="entry name" value="Tetracycline Repressor, domain 2"/>
    <property type="match status" value="1"/>
</dbReference>
<evidence type="ECO:0000256" key="1">
    <source>
        <dbReference type="ARBA" id="ARBA00023015"/>
    </source>
</evidence>
<feature type="DNA-binding region" description="H-T-H motif" evidence="4">
    <location>
        <begin position="40"/>
        <end position="59"/>
    </location>
</feature>
<dbReference type="Pfam" id="PF00440">
    <property type="entry name" value="TetR_N"/>
    <property type="match status" value="1"/>
</dbReference>
<dbReference type="InterPro" id="IPR036271">
    <property type="entry name" value="Tet_transcr_reg_TetR-rel_C_sf"/>
</dbReference>
<proteinExistence type="predicted"/>
<evidence type="ECO:0000256" key="3">
    <source>
        <dbReference type="ARBA" id="ARBA00023163"/>
    </source>
</evidence>
<keyword evidence="1" id="KW-0805">Transcription regulation</keyword>
<reference evidence="6 7" key="1">
    <citation type="submission" date="2023-11" db="EMBL/GenBank/DDBJ databases">
        <authorList>
            <person name="Xu M."/>
            <person name="Jiang T."/>
        </authorList>
    </citation>
    <scope>NUCLEOTIDE SEQUENCE [LARGE SCALE GENOMIC DNA]</scope>
    <source>
        <strain evidence="6 7">SD</strain>
    </source>
</reference>
<evidence type="ECO:0000256" key="4">
    <source>
        <dbReference type="PROSITE-ProRule" id="PRU00335"/>
    </source>
</evidence>
<dbReference type="Gene3D" id="1.10.10.60">
    <property type="entry name" value="Homeodomain-like"/>
    <property type="match status" value="1"/>
</dbReference>
<accession>A0ABU4VKK0</accession>
<dbReference type="SUPFAM" id="SSF46689">
    <property type="entry name" value="Homeodomain-like"/>
    <property type="match status" value="1"/>
</dbReference>
<gene>
    <name evidence="6" type="ORF">SK069_12355</name>
</gene>
<protein>
    <submittedName>
        <fullName evidence="6">TetR/AcrR family transcriptional regulator</fullName>
    </submittedName>
</protein>
<dbReference type="PANTHER" id="PTHR30055">
    <property type="entry name" value="HTH-TYPE TRANSCRIPTIONAL REGULATOR RUTR"/>
    <property type="match status" value="1"/>
</dbReference>
<keyword evidence="2 4" id="KW-0238">DNA-binding</keyword>
<evidence type="ECO:0000256" key="2">
    <source>
        <dbReference type="ARBA" id="ARBA00023125"/>
    </source>
</evidence>
<dbReference type="InterPro" id="IPR009057">
    <property type="entry name" value="Homeodomain-like_sf"/>
</dbReference>
<evidence type="ECO:0000259" key="5">
    <source>
        <dbReference type="PROSITE" id="PS50977"/>
    </source>
</evidence>
<comment type="caution">
    <text evidence="6">The sequence shown here is derived from an EMBL/GenBank/DDBJ whole genome shotgun (WGS) entry which is preliminary data.</text>
</comment>
<organism evidence="6 7">
    <name type="scientific">Patulibacter brassicae</name>
    <dbReference type="NCBI Taxonomy" id="1705717"/>
    <lineage>
        <taxon>Bacteria</taxon>
        <taxon>Bacillati</taxon>
        <taxon>Actinomycetota</taxon>
        <taxon>Thermoleophilia</taxon>
        <taxon>Solirubrobacterales</taxon>
        <taxon>Patulibacteraceae</taxon>
        <taxon>Patulibacter</taxon>
    </lineage>
</organism>
<dbReference type="EMBL" id="JAXAVX010000005">
    <property type="protein sequence ID" value="MDX8152391.1"/>
    <property type="molecule type" value="Genomic_DNA"/>
</dbReference>
<dbReference type="InterPro" id="IPR001647">
    <property type="entry name" value="HTH_TetR"/>
</dbReference>
<dbReference type="SUPFAM" id="SSF48498">
    <property type="entry name" value="Tetracyclin repressor-like, C-terminal domain"/>
    <property type="match status" value="1"/>
</dbReference>
<dbReference type="PANTHER" id="PTHR30055:SF234">
    <property type="entry name" value="HTH-TYPE TRANSCRIPTIONAL REGULATOR BETI"/>
    <property type="match status" value="1"/>
</dbReference>
<evidence type="ECO:0000313" key="6">
    <source>
        <dbReference type="EMBL" id="MDX8152391.1"/>
    </source>
</evidence>
<keyword evidence="3" id="KW-0804">Transcription</keyword>
<name>A0ABU4VKK0_9ACTN</name>
<dbReference type="InterPro" id="IPR050109">
    <property type="entry name" value="HTH-type_TetR-like_transc_reg"/>
</dbReference>
<sequence>MASVTRRGKNGRAGRGTVEGHIFEAVERLLAAGESFTAVGVQRIADEAGIARSSFYLNFADKVDLLMRLSDAATRDLFAIAEAWVEDRDRSLEGLEIGITEVIGEYRAHAGTLAAVTEVAAYDGEVAAHWQALVDRFAAVWEDAIAADQRAGRAPADLDVPATVRFVAWGIERAVARHIADERPPSEDAAVATALARATWAAFYARRTDLP</sequence>
<dbReference type="Proteomes" id="UP001277761">
    <property type="component" value="Unassembled WGS sequence"/>
</dbReference>
<dbReference type="InterPro" id="IPR049397">
    <property type="entry name" value="EthR_C"/>
</dbReference>
<dbReference type="PROSITE" id="PS50977">
    <property type="entry name" value="HTH_TETR_2"/>
    <property type="match status" value="1"/>
</dbReference>
<dbReference type="RefSeq" id="WP_319954544.1">
    <property type="nucleotide sequence ID" value="NZ_JAXAVX010000005.1"/>
</dbReference>
<keyword evidence="7" id="KW-1185">Reference proteome</keyword>
<feature type="domain" description="HTH tetR-type" evidence="5">
    <location>
        <begin position="16"/>
        <end position="77"/>
    </location>
</feature>
<dbReference type="Pfam" id="PF21313">
    <property type="entry name" value="EthR_C"/>
    <property type="match status" value="1"/>
</dbReference>